<keyword evidence="3" id="KW-0539">Nucleus</keyword>
<dbReference type="SUPFAM" id="SSF88723">
    <property type="entry name" value="PIN domain-like"/>
    <property type="match status" value="1"/>
</dbReference>
<feature type="region of interest" description="Disordered" evidence="4">
    <location>
        <begin position="375"/>
        <end position="402"/>
    </location>
</feature>
<comment type="subcellular location">
    <subcellularLocation>
        <location evidence="1">Nucleus</location>
    </subcellularLocation>
</comment>
<dbReference type="CDD" id="cd09868">
    <property type="entry name" value="PIN_XPG_RAD2"/>
    <property type="match status" value="1"/>
</dbReference>
<dbReference type="Gene3D" id="1.10.150.20">
    <property type="entry name" value="5' to 3' exonuclease, C-terminal subdomain"/>
    <property type="match status" value="1"/>
</dbReference>
<dbReference type="PANTHER" id="PTHR16171">
    <property type="entry name" value="DNA REPAIR PROTEIN COMPLEMENTING XP-G CELLS-RELATED"/>
    <property type="match status" value="1"/>
</dbReference>
<dbReference type="InterPro" id="IPR008918">
    <property type="entry name" value="HhH2"/>
</dbReference>
<organism evidence="6 7">
    <name type="scientific">Gnathostoma spinigerum</name>
    <dbReference type="NCBI Taxonomy" id="75299"/>
    <lineage>
        <taxon>Eukaryota</taxon>
        <taxon>Metazoa</taxon>
        <taxon>Ecdysozoa</taxon>
        <taxon>Nematoda</taxon>
        <taxon>Chromadorea</taxon>
        <taxon>Rhabditida</taxon>
        <taxon>Spirurina</taxon>
        <taxon>Gnathostomatomorpha</taxon>
        <taxon>Gnathostomatoidea</taxon>
        <taxon>Gnathostomatidae</taxon>
        <taxon>Gnathostoma</taxon>
    </lineage>
</organism>
<dbReference type="InterPro" id="IPR029060">
    <property type="entry name" value="PIN-like_dom_sf"/>
</dbReference>
<sequence length="564" mass="63965">MTSDNVKVAFVDGSRSHILTDDIIEVCPEKEKKFQSLKKSVSEIGFLHETEKSNDATSDVLSGCSSTNIRSPPVITFSQPKLKKFKGDEENGESQKLIKLSVKNEGDVTMNARIMSKSDVTERFSLNIASKRTELQQDRWSDSSEESSDDDDLIDVPDYSMSSLSSICRTTDEKPMEEKSTKIVDDSEKWMPDYVRNSKGKQIELSQRSMVPELSEDIDGMNKECQELLRVLSMPYIVAPGEAEAQCCELERAGLVEGIISDDSDVWTFGSSTVYRNLFNRNRRVQKYSSSVIKKELGISRWDAIQIAMLSGADYTGGLQNIGVVQALELISEFFSRRENVEMVEDESEAKQCLLRISDWLNRRNEKQLADKTDDGSCELLNSKSNSRSLTSKKSRPKRTERNCESRCLARLRHMIEKANEPETRAAFPNCEVFDAYAHPLVDVLTEKPRWRAVDEEAVQRYLFENLGWNSTQFNKNLRSSLRKWNTFQSRLADGGGAAYQMHITSFTYRLQKSSDDQLLNISARIQNALKRIAIAKGCDLSLMPLLDAKSRENKDEKSDEDLA</sequence>
<name>A0ABD6ET53_9BILA</name>
<proteinExistence type="predicted"/>
<accession>A0ABD6ET53</accession>
<evidence type="ECO:0000256" key="1">
    <source>
        <dbReference type="ARBA" id="ARBA00004123"/>
    </source>
</evidence>
<keyword evidence="2" id="KW-0540">Nuclease</keyword>
<dbReference type="Gene3D" id="3.40.50.1010">
    <property type="entry name" value="5'-nuclease"/>
    <property type="match status" value="1"/>
</dbReference>
<evidence type="ECO:0000256" key="2">
    <source>
        <dbReference type="ARBA" id="ARBA00022759"/>
    </source>
</evidence>
<protein>
    <recommendedName>
        <fullName evidence="5">XPG-I domain-containing protein</fullName>
    </recommendedName>
</protein>
<keyword evidence="2" id="KW-0255">Endonuclease</keyword>
<dbReference type="SMART" id="SM00279">
    <property type="entry name" value="HhH2"/>
    <property type="match status" value="1"/>
</dbReference>
<dbReference type="PANTHER" id="PTHR16171:SF7">
    <property type="entry name" value="DNA REPAIR PROTEIN RAD2"/>
    <property type="match status" value="1"/>
</dbReference>
<dbReference type="GO" id="GO:0005634">
    <property type="term" value="C:nucleus"/>
    <property type="evidence" value="ECO:0007669"/>
    <property type="project" value="UniProtKB-SubCell"/>
</dbReference>
<evidence type="ECO:0000256" key="3">
    <source>
        <dbReference type="ARBA" id="ARBA00023242"/>
    </source>
</evidence>
<dbReference type="GO" id="GO:0004519">
    <property type="term" value="F:endonuclease activity"/>
    <property type="evidence" value="ECO:0007669"/>
    <property type="project" value="UniProtKB-KW"/>
</dbReference>
<evidence type="ECO:0000256" key="4">
    <source>
        <dbReference type="SAM" id="MobiDB-lite"/>
    </source>
</evidence>
<evidence type="ECO:0000313" key="7">
    <source>
        <dbReference type="Proteomes" id="UP001608902"/>
    </source>
</evidence>
<feature type="compositionally biased region" description="Acidic residues" evidence="4">
    <location>
        <begin position="143"/>
        <end position="155"/>
    </location>
</feature>
<comment type="caution">
    <text evidence="6">The sequence shown here is derived from an EMBL/GenBank/DDBJ whole genome shotgun (WGS) entry which is preliminary data.</text>
</comment>
<dbReference type="PROSITE" id="PS00842">
    <property type="entry name" value="XPG_2"/>
    <property type="match status" value="1"/>
</dbReference>
<reference evidence="6 7" key="1">
    <citation type="submission" date="2024-08" db="EMBL/GenBank/DDBJ databases">
        <title>Gnathostoma spinigerum genome.</title>
        <authorList>
            <person name="Gonzalez-Bertolin B."/>
            <person name="Monzon S."/>
            <person name="Zaballos A."/>
            <person name="Jimenez P."/>
            <person name="Dekumyoy P."/>
            <person name="Varona S."/>
            <person name="Cuesta I."/>
            <person name="Sumanam S."/>
            <person name="Adisakwattana P."/>
            <person name="Gasser R.B."/>
            <person name="Hernandez-Gonzalez A."/>
            <person name="Young N.D."/>
            <person name="Perteguer M.J."/>
        </authorList>
    </citation>
    <scope>NUCLEOTIDE SEQUENCE [LARGE SCALE GENOMIC DNA]</scope>
    <source>
        <strain evidence="6">AL3</strain>
        <tissue evidence="6">Liver</tissue>
    </source>
</reference>
<dbReference type="InterPro" id="IPR006084">
    <property type="entry name" value="XPG/Rad2"/>
</dbReference>
<dbReference type="InterPro" id="IPR006086">
    <property type="entry name" value="XPG-I_dom"/>
</dbReference>
<dbReference type="PRINTS" id="PR00853">
    <property type="entry name" value="XPGRADSUPER"/>
</dbReference>
<dbReference type="InterPro" id="IPR019974">
    <property type="entry name" value="XPG_CS"/>
</dbReference>
<feature type="compositionally biased region" description="Polar residues" evidence="4">
    <location>
        <begin position="380"/>
        <end position="390"/>
    </location>
</feature>
<gene>
    <name evidence="6" type="ORF">AB6A40_006571</name>
</gene>
<evidence type="ECO:0000259" key="5">
    <source>
        <dbReference type="SMART" id="SM00484"/>
    </source>
</evidence>
<dbReference type="SUPFAM" id="SSF47807">
    <property type="entry name" value="5' to 3' exonuclease, C-terminal subdomain"/>
    <property type="match status" value="1"/>
</dbReference>
<keyword evidence="7" id="KW-1185">Reference proteome</keyword>
<dbReference type="EMBL" id="JBGFUD010004741">
    <property type="protein sequence ID" value="MFH4979862.1"/>
    <property type="molecule type" value="Genomic_DNA"/>
</dbReference>
<dbReference type="InterPro" id="IPR036279">
    <property type="entry name" value="5-3_exonuclease_C_sf"/>
</dbReference>
<dbReference type="SMART" id="SM00484">
    <property type="entry name" value="XPGI"/>
    <property type="match status" value="1"/>
</dbReference>
<evidence type="ECO:0000313" key="6">
    <source>
        <dbReference type="EMBL" id="MFH4979862.1"/>
    </source>
</evidence>
<dbReference type="AlphaFoldDB" id="A0ABD6ET53"/>
<feature type="domain" description="XPG-I" evidence="5">
    <location>
        <begin position="230"/>
        <end position="299"/>
    </location>
</feature>
<dbReference type="Pfam" id="PF00867">
    <property type="entry name" value="XPG_I"/>
    <property type="match status" value="1"/>
</dbReference>
<feature type="region of interest" description="Disordered" evidence="4">
    <location>
        <begin position="135"/>
        <end position="156"/>
    </location>
</feature>
<keyword evidence="2" id="KW-0378">Hydrolase</keyword>
<dbReference type="Proteomes" id="UP001608902">
    <property type="component" value="Unassembled WGS sequence"/>
</dbReference>